<dbReference type="PANTHER" id="PTHR38011:SF2">
    <property type="entry name" value="BIFUNCTIONAL DEAMINASE-REDUCTASE DOMAIN PROTEIN"/>
    <property type="match status" value="1"/>
</dbReference>
<accession>A0A6G9Y502</accession>
<organism evidence="3 4">
    <name type="scientific">Nocardia arthritidis</name>
    <dbReference type="NCBI Taxonomy" id="228602"/>
    <lineage>
        <taxon>Bacteria</taxon>
        <taxon>Bacillati</taxon>
        <taxon>Actinomycetota</taxon>
        <taxon>Actinomycetes</taxon>
        <taxon>Mycobacteriales</taxon>
        <taxon>Nocardiaceae</taxon>
        <taxon>Nocardia</taxon>
    </lineage>
</organism>
<name>A0A6G9Y502_9NOCA</name>
<evidence type="ECO:0000313" key="3">
    <source>
        <dbReference type="EMBL" id="QIS08271.1"/>
    </source>
</evidence>
<dbReference type="InterPro" id="IPR024072">
    <property type="entry name" value="DHFR-like_dom_sf"/>
</dbReference>
<reference evidence="3 4" key="1">
    <citation type="journal article" date="2019" name="ACS Chem. Biol.">
        <title>Identification and Mobilization of a Cryptic Antibiotic Biosynthesis Gene Locus from a Human-Pathogenic Nocardia Isolate.</title>
        <authorList>
            <person name="Herisse M."/>
            <person name="Ishida K."/>
            <person name="Porter J.L."/>
            <person name="Howden B."/>
            <person name="Hertweck C."/>
            <person name="Stinear T.P."/>
            <person name="Pidot S.J."/>
        </authorList>
    </citation>
    <scope>NUCLEOTIDE SEQUENCE [LARGE SCALE GENOMIC DNA]</scope>
    <source>
        <strain evidence="3 4">AUSMDU00012717</strain>
    </source>
</reference>
<dbReference type="InterPro" id="IPR050765">
    <property type="entry name" value="Riboflavin_Biosynth_HTPR"/>
</dbReference>
<protein>
    <submittedName>
        <fullName evidence="3">Riboflavin biosynthesis protein RibD</fullName>
    </submittedName>
</protein>
<proteinExistence type="predicted"/>
<dbReference type="GO" id="GO:0008703">
    <property type="term" value="F:5-amino-6-(5-phosphoribosylamino)uracil reductase activity"/>
    <property type="evidence" value="ECO:0007669"/>
    <property type="project" value="InterPro"/>
</dbReference>
<dbReference type="Proteomes" id="UP000503540">
    <property type="component" value="Chromosome"/>
</dbReference>
<dbReference type="Gene3D" id="3.40.430.10">
    <property type="entry name" value="Dihydrofolate Reductase, subunit A"/>
    <property type="match status" value="1"/>
</dbReference>
<evidence type="ECO:0000256" key="1">
    <source>
        <dbReference type="SAM" id="MobiDB-lite"/>
    </source>
</evidence>
<sequence length="226" mass="24572">MFRPPSPGSIRCNAARGRETTEGERTMNADNGTRRVVANISLSMDGRVNGPGGEYDMGWIVPHAVGDTARDRMVRMTQAATTALLGRKNYQGFGGYWPTVAADEHADPRDRAFATWLDEVDKIVFSRTLTETPWQHSRLADADPVETVKRLRGEPGGDIVVLASSSVIRALLAAGEVDRLTITLCPEVAGGGARLFEDGIPAAHWRLTDLSTTESGALYLVYDRAE</sequence>
<dbReference type="GO" id="GO:0009231">
    <property type="term" value="P:riboflavin biosynthetic process"/>
    <property type="evidence" value="ECO:0007669"/>
    <property type="project" value="InterPro"/>
</dbReference>
<feature type="compositionally biased region" description="Basic and acidic residues" evidence="1">
    <location>
        <begin position="16"/>
        <end position="27"/>
    </location>
</feature>
<dbReference type="SUPFAM" id="SSF53597">
    <property type="entry name" value="Dihydrofolate reductase-like"/>
    <property type="match status" value="1"/>
</dbReference>
<gene>
    <name evidence="3" type="ORF">F5544_01745</name>
</gene>
<keyword evidence="4" id="KW-1185">Reference proteome</keyword>
<dbReference type="Pfam" id="PF01872">
    <property type="entry name" value="RibD_C"/>
    <property type="match status" value="1"/>
</dbReference>
<evidence type="ECO:0000259" key="2">
    <source>
        <dbReference type="Pfam" id="PF01872"/>
    </source>
</evidence>
<dbReference type="AlphaFoldDB" id="A0A6G9Y502"/>
<feature type="domain" description="Bacterial bifunctional deaminase-reductase C-terminal" evidence="2">
    <location>
        <begin position="36"/>
        <end position="217"/>
    </location>
</feature>
<dbReference type="PANTHER" id="PTHR38011">
    <property type="entry name" value="DIHYDROFOLATE REDUCTASE FAMILY PROTEIN (AFU_ORTHOLOGUE AFUA_8G06820)"/>
    <property type="match status" value="1"/>
</dbReference>
<dbReference type="KEGG" id="nah:F5544_01745"/>
<feature type="region of interest" description="Disordered" evidence="1">
    <location>
        <begin position="1"/>
        <end position="27"/>
    </location>
</feature>
<dbReference type="InterPro" id="IPR002734">
    <property type="entry name" value="RibDG_C"/>
</dbReference>
<dbReference type="EMBL" id="CP046172">
    <property type="protein sequence ID" value="QIS08271.1"/>
    <property type="molecule type" value="Genomic_DNA"/>
</dbReference>
<evidence type="ECO:0000313" key="4">
    <source>
        <dbReference type="Proteomes" id="UP000503540"/>
    </source>
</evidence>